<dbReference type="InterPro" id="IPR016040">
    <property type="entry name" value="NAD(P)-bd_dom"/>
</dbReference>
<dbReference type="AlphaFoldDB" id="A0A4Q7ZBW3"/>
<protein>
    <submittedName>
        <fullName evidence="2">Uncharacterized protein YbjT (DUF2867 family)</fullName>
    </submittedName>
</protein>
<feature type="domain" description="NAD(P)-binding" evidence="1">
    <location>
        <begin position="14"/>
        <end position="157"/>
    </location>
</feature>
<reference evidence="2 3" key="1">
    <citation type="submission" date="2019-02" db="EMBL/GenBank/DDBJ databases">
        <title>Genomic Encyclopedia of Type Strains, Phase IV (KMG-IV): sequencing the most valuable type-strain genomes for metagenomic binning, comparative biology and taxonomic classification.</title>
        <authorList>
            <person name="Goeker M."/>
        </authorList>
    </citation>
    <scope>NUCLEOTIDE SEQUENCE [LARGE SCALE GENOMIC DNA]</scope>
    <source>
        <strain evidence="2 3">DSM 105135</strain>
    </source>
</reference>
<keyword evidence="3" id="KW-1185">Reference proteome</keyword>
<comment type="caution">
    <text evidence="2">The sequence shown here is derived from an EMBL/GenBank/DDBJ whole genome shotgun (WGS) entry which is preliminary data.</text>
</comment>
<dbReference type="Proteomes" id="UP000292423">
    <property type="component" value="Unassembled WGS sequence"/>
</dbReference>
<sequence length="216" mass="22789">MKTSGQGFSLLLAGSTGVVGQEVLRLALADPRVTRVVAPTRRPLPPHPKLENPVVDFGALPADAPWWHVDAVVCTLGTTIKVAGSQAAFAAIDRDLAIRMATLARQAGAARFGLNSSLGASPSGNFYLKTKAEAEAGIRALGYASYTIVRPSLIDAKRGESRLGEEIGLVAMGLFKPLVPKRYRAVKPEAIARALLEGVLAGRPGEDIVESERLQG</sequence>
<dbReference type="EMBL" id="SHKX01000010">
    <property type="protein sequence ID" value="RZU48100.1"/>
    <property type="molecule type" value="Genomic_DNA"/>
</dbReference>
<dbReference type="SUPFAM" id="SSF51735">
    <property type="entry name" value="NAD(P)-binding Rossmann-fold domains"/>
    <property type="match status" value="1"/>
</dbReference>
<evidence type="ECO:0000259" key="1">
    <source>
        <dbReference type="Pfam" id="PF13460"/>
    </source>
</evidence>
<organism evidence="2 3">
    <name type="scientific">Fluviicoccus keumensis</name>
    <dbReference type="NCBI Taxonomy" id="1435465"/>
    <lineage>
        <taxon>Bacteria</taxon>
        <taxon>Pseudomonadati</taxon>
        <taxon>Pseudomonadota</taxon>
        <taxon>Gammaproteobacteria</taxon>
        <taxon>Moraxellales</taxon>
        <taxon>Moraxellaceae</taxon>
        <taxon>Fluviicoccus</taxon>
    </lineage>
</organism>
<evidence type="ECO:0000313" key="3">
    <source>
        <dbReference type="Proteomes" id="UP000292423"/>
    </source>
</evidence>
<gene>
    <name evidence="2" type="ORF">EV700_1072</name>
</gene>
<name>A0A4Q7ZBW3_9GAMM</name>
<dbReference type="OrthoDB" id="9798632at2"/>
<accession>A0A4Q7ZBW3</accession>
<dbReference type="InterPro" id="IPR036291">
    <property type="entry name" value="NAD(P)-bd_dom_sf"/>
</dbReference>
<dbReference type="Pfam" id="PF13460">
    <property type="entry name" value="NAD_binding_10"/>
    <property type="match status" value="1"/>
</dbReference>
<dbReference type="Gene3D" id="3.40.50.720">
    <property type="entry name" value="NAD(P)-binding Rossmann-like Domain"/>
    <property type="match status" value="1"/>
</dbReference>
<dbReference type="RefSeq" id="WP_130411425.1">
    <property type="nucleotide sequence ID" value="NZ_SHKX01000010.1"/>
</dbReference>
<dbReference type="PANTHER" id="PTHR14097">
    <property type="entry name" value="OXIDOREDUCTASE HTATIP2"/>
    <property type="match status" value="1"/>
</dbReference>
<dbReference type="PANTHER" id="PTHR14097:SF7">
    <property type="entry name" value="OXIDOREDUCTASE HTATIP2"/>
    <property type="match status" value="1"/>
</dbReference>
<proteinExistence type="predicted"/>
<evidence type="ECO:0000313" key="2">
    <source>
        <dbReference type="EMBL" id="RZU48100.1"/>
    </source>
</evidence>